<keyword evidence="8" id="KW-0325">Glycoprotein</keyword>
<dbReference type="InterPro" id="IPR013783">
    <property type="entry name" value="Ig-like_fold"/>
</dbReference>
<dbReference type="SUPFAM" id="SSF74650">
    <property type="entry name" value="Galactose mutarotase-like"/>
    <property type="match status" value="1"/>
</dbReference>
<dbReference type="InterPro" id="IPR002044">
    <property type="entry name" value="CBM20"/>
</dbReference>
<dbReference type="PANTHER" id="PTHR22762:SF67">
    <property type="entry name" value="ALPHA_BETA-GLUCOSIDASE AGDC-RELATED"/>
    <property type="match status" value="1"/>
</dbReference>
<evidence type="ECO:0000256" key="8">
    <source>
        <dbReference type="ARBA" id="ARBA00023180"/>
    </source>
</evidence>
<evidence type="ECO:0000313" key="18">
    <source>
        <dbReference type="Proteomes" id="UP001150904"/>
    </source>
</evidence>
<evidence type="ECO:0000256" key="3">
    <source>
        <dbReference type="ARBA" id="ARBA00004613"/>
    </source>
</evidence>
<evidence type="ECO:0000256" key="10">
    <source>
        <dbReference type="ARBA" id="ARBA00023295"/>
    </source>
</evidence>
<dbReference type="Gene3D" id="2.60.40.1760">
    <property type="entry name" value="glycosyl hydrolase (family 31)"/>
    <property type="match status" value="1"/>
</dbReference>
<dbReference type="PANTHER" id="PTHR22762">
    <property type="entry name" value="ALPHA-GLUCOSIDASE"/>
    <property type="match status" value="1"/>
</dbReference>
<dbReference type="GO" id="GO:0008422">
    <property type="term" value="F:beta-glucosidase activity"/>
    <property type="evidence" value="ECO:0007669"/>
    <property type="project" value="UniProtKB-EC"/>
</dbReference>
<dbReference type="Pfam" id="PF13802">
    <property type="entry name" value="Gal_mutarotas_2"/>
    <property type="match status" value="1"/>
</dbReference>
<dbReference type="InterPro" id="IPR011013">
    <property type="entry name" value="Gal_mutarotase_sf_dom"/>
</dbReference>
<dbReference type="SUPFAM" id="SSF51011">
    <property type="entry name" value="Glycosyl hydrolase domain"/>
    <property type="match status" value="1"/>
</dbReference>
<keyword evidence="6 15" id="KW-0732">Signal</keyword>
<evidence type="ECO:0000256" key="13">
    <source>
        <dbReference type="ARBA" id="ARBA00025512"/>
    </source>
</evidence>
<evidence type="ECO:0000256" key="14">
    <source>
        <dbReference type="RuleBase" id="RU361185"/>
    </source>
</evidence>
<dbReference type="Pfam" id="PF00686">
    <property type="entry name" value="CBM_20"/>
    <property type="match status" value="1"/>
</dbReference>
<feature type="domain" description="CBM20" evidence="16">
    <location>
        <begin position="493"/>
        <end position="597"/>
    </location>
</feature>
<dbReference type="Pfam" id="PF01055">
    <property type="entry name" value="Glyco_hydro_31_2nd"/>
    <property type="match status" value="1"/>
</dbReference>
<evidence type="ECO:0000256" key="5">
    <source>
        <dbReference type="ARBA" id="ARBA00022525"/>
    </source>
</evidence>
<sequence>MRSYLATVASFVLCADVAVLAAHDGTAACPGYQASNVKTQHGVVVGADLTLAGTACNVYGTDLDNLKLEIEYQTGRMQGPTRFIAVFPSLTVEAESRVHVKIYDVAEQVYQVPTSVLTPPKRTNVDPWMSDLNVSVEQNPFSFKVTRRSTGEVLFDTFGHALIFQSQYLRLRTSLPDSPNLYGLGESTDPFRLQTDDYMRTLWSRDAYLTPQYTNLYGNHPIYFDHRGRQGTHGVFLLNSNGMDIKINQDSDGQYLEYNTLGGVLDFYFLAGPTPKDVAVQYSEVVGKAVMMPYWGFGFHNCRYGYQDIYEVAEVIANYSAANIPLETQWTDIDYMDLRKVFTLDPLRYPLHLVREVVSYLHSHNQHYIVMVDPAVAYADYPPFEDGVQDGAFLTNPNGSIYQGVVWPGVTAFPDWFAPKTQGYWNGQFSTFFDPDSGVDIDALWIDMNEASNFCDWPCANPEAFAQKNDDPPNPPAVRLSPPRPISGFGPNFQPTCVASVSFNVHAETYSGEDIYILGSSPTLGEGDIHNAVAMSADNYPEWEVTVQMPDNETFTYEYVRRESNGSWIYESKNRTLTTGDCDDGVQTVSDNITTSSGPQRRSPSSRLIPIVTSPAIDDVLQKRAGPMLGLPGRNLINPPYHINNTAGSISNLTIRTDLTHSNGLKLYDTHNFYGSMMSATSRDAMLNRRPSVRPLVITRSTFAGAGSKVGHWLGDNNADWDHYRWTIAELQEFAALYQIPMVGSDVCGYAGVTTDTLCSRWIFLGAFSPFFRDHQSIGTPPHEFYRTPMTAAAARAAIDIRYRLLDYTYTAMWMQTQTGAPMINPMFFEYPQDSNTVDLPYQFFWGSSIMVAPVTEENSTTVSMYMPDDLFYNFFTGAPVHGQGNTVTLTDIGYDTVPLYYKGGSIIPQRVASVNTTTQLRQQDFEIVIAPDASGQASGTLYLDDGDSIEQQHTSLINFDYHSGEFSMSGKFGYDMGSVVISHITVLGTQVQKHAVNIKMTCEHHERFN</sequence>
<dbReference type="InterPro" id="IPR017853">
    <property type="entry name" value="GH"/>
</dbReference>
<dbReference type="SUPFAM" id="SSF49452">
    <property type="entry name" value="Starch-binding domain-like"/>
    <property type="match status" value="1"/>
</dbReference>
<dbReference type="PROSITE" id="PS51166">
    <property type="entry name" value="CBM20"/>
    <property type="match status" value="1"/>
</dbReference>
<reference evidence="17" key="1">
    <citation type="submission" date="2022-12" db="EMBL/GenBank/DDBJ databases">
        <authorList>
            <person name="Petersen C."/>
        </authorList>
    </citation>
    <scope>NUCLEOTIDE SEQUENCE</scope>
    <source>
        <strain evidence="17">IBT 15544</strain>
    </source>
</reference>
<keyword evidence="11" id="KW-0961">Cell wall biogenesis/degradation</keyword>
<dbReference type="GeneID" id="83180837"/>
<evidence type="ECO:0000256" key="7">
    <source>
        <dbReference type="ARBA" id="ARBA00022801"/>
    </source>
</evidence>
<comment type="similarity">
    <text evidence="4 14">Belongs to the glycosyl hydrolase 31 family.</text>
</comment>
<dbReference type="AlphaFoldDB" id="A0A9W9MI72"/>
<evidence type="ECO:0000256" key="2">
    <source>
        <dbReference type="ARBA" id="ARBA00001657"/>
    </source>
</evidence>
<keyword evidence="12" id="KW-0624">Polysaccharide degradation</keyword>
<dbReference type="EMBL" id="JAPQKR010000013">
    <property type="protein sequence ID" value="KAJ5201811.1"/>
    <property type="molecule type" value="Genomic_DNA"/>
</dbReference>
<feature type="signal peptide" evidence="15">
    <location>
        <begin position="1"/>
        <end position="21"/>
    </location>
</feature>
<comment type="catalytic activity">
    <reaction evidence="1">
        <text>Hydrolysis of terminal, non-reducing beta-D-glucosyl residues with release of beta-D-glucose.</text>
        <dbReference type="EC" id="3.2.1.21"/>
    </reaction>
</comment>
<dbReference type="Gene3D" id="2.60.40.1180">
    <property type="entry name" value="Golgi alpha-mannosidase II"/>
    <property type="match status" value="2"/>
</dbReference>
<dbReference type="SUPFAM" id="SSF51445">
    <property type="entry name" value="(Trans)glycosidases"/>
    <property type="match status" value="1"/>
</dbReference>
<keyword evidence="7 14" id="KW-0378">Hydrolase</keyword>
<dbReference type="InterPro" id="IPR000322">
    <property type="entry name" value="Glyco_hydro_31_TIM"/>
</dbReference>
<comment type="caution">
    <text evidence="17">The sequence shown here is derived from an EMBL/GenBank/DDBJ whole genome shotgun (WGS) entry which is preliminary data.</text>
</comment>
<feature type="chain" id="PRO_5040819598" evidence="15">
    <location>
        <begin position="22"/>
        <end position="1010"/>
    </location>
</feature>
<organism evidence="17 18">
    <name type="scientific">Penicillium cinerascens</name>
    <dbReference type="NCBI Taxonomy" id="70096"/>
    <lineage>
        <taxon>Eukaryota</taxon>
        <taxon>Fungi</taxon>
        <taxon>Dikarya</taxon>
        <taxon>Ascomycota</taxon>
        <taxon>Pezizomycotina</taxon>
        <taxon>Eurotiomycetes</taxon>
        <taxon>Eurotiomycetidae</taxon>
        <taxon>Eurotiales</taxon>
        <taxon>Aspergillaceae</taxon>
        <taxon>Penicillium</taxon>
    </lineage>
</organism>
<dbReference type="Gene3D" id="3.20.20.80">
    <property type="entry name" value="Glycosidases"/>
    <property type="match status" value="1"/>
</dbReference>
<keyword evidence="18" id="KW-1185">Reference proteome</keyword>
<evidence type="ECO:0000256" key="6">
    <source>
        <dbReference type="ARBA" id="ARBA00022729"/>
    </source>
</evidence>
<comment type="function">
    <text evidence="13">Glucosidase involved in the degradation of cellulosic biomass. Has both alpha- and beta-glucosidase activity.</text>
</comment>
<comment type="catalytic activity">
    <reaction evidence="2">
        <text>Hydrolysis of terminal, non-reducing (1-&gt;4)-linked alpha-D-glucose residues with release of alpha-D-glucose.</text>
        <dbReference type="EC" id="3.2.1.20"/>
    </reaction>
</comment>
<dbReference type="GO" id="GO:0000272">
    <property type="term" value="P:polysaccharide catabolic process"/>
    <property type="evidence" value="ECO:0007669"/>
    <property type="project" value="UniProtKB-KW"/>
</dbReference>
<accession>A0A9W9MI72</accession>
<evidence type="ECO:0000256" key="11">
    <source>
        <dbReference type="ARBA" id="ARBA00023316"/>
    </source>
</evidence>
<dbReference type="Pfam" id="PF21365">
    <property type="entry name" value="Glyco_hydro_31_3rd"/>
    <property type="match status" value="1"/>
</dbReference>
<dbReference type="CDD" id="cd14752">
    <property type="entry name" value="GH31_N"/>
    <property type="match status" value="1"/>
</dbReference>
<dbReference type="InterPro" id="IPR025887">
    <property type="entry name" value="Glyco_hydro_31_N_dom"/>
</dbReference>
<dbReference type="RefSeq" id="XP_058307727.1">
    <property type="nucleotide sequence ID" value="XM_058453536.1"/>
</dbReference>
<keyword evidence="9" id="KW-0119">Carbohydrate metabolism</keyword>
<dbReference type="OrthoDB" id="5839090at2759"/>
<dbReference type="GO" id="GO:0004558">
    <property type="term" value="F:alpha-1,4-glucosidase activity"/>
    <property type="evidence" value="ECO:0007669"/>
    <property type="project" value="UniProtKB-EC"/>
</dbReference>
<reference evidence="17" key="2">
    <citation type="journal article" date="2023" name="IMA Fungus">
        <title>Comparative genomic study of the Penicillium genus elucidates a diverse pangenome and 15 lateral gene transfer events.</title>
        <authorList>
            <person name="Petersen C."/>
            <person name="Sorensen T."/>
            <person name="Nielsen M.R."/>
            <person name="Sondergaard T.E."/>
            <person name="Sorensen J.L."/>
            <person name="Fitzpatrick D.A."/>
            <person name="Frisvad J.C."/>
            <person name="Nielsen K.L."/>
        </authorList>
    </citation>
    <scope>NUCLEOTIDE SEQUENCE</scope>
    <source>
        <strain evidence="17">IBT 15544</strain>
    </source>
</reference>
<evidence type="ECO:0000256" key="4">
    <source>
        <dbReference type="ARBA" id="ARBA00007806"/>
    </source>
</evidence>
<evidence type="ECO:0000256" key="12">
    <source>
        <dbReference type="ARBA" id="ARBA00023326"/>
    </source>
</evidence>
<comment type="subcellular location">
    <subcellularLocation>
        <location evidence="3">Secreted</location>
    </subcellularLocation>
</comment>
<dbReference type="CDD" id="cd06602">
    <property type="entry name" value="GH31_MGAM_SI_GAA"/>
    <property type="match status" value="1"/>
</dbReference>
<dbReference type="GO" id="GO:0005576">
    <property type="term" value="C:extracellular region"/>
    <property type="evidence" value="ECO:0007669"/>
    <property type="project" value="UniProtKB-SubCell"/>
</dbReference>
<evidence type="ECO:0000313" key="17">
    <source>
        <dbReference type="EMBL" id="KAJ5201811.1"/>
    </source>
</evidence>
<evidence type="ECO:0000256" key="9">
    <source>
        <dbReference type="ARBA" id="ARBA00023277"/>
    </source>
</evidence>
<gene>
    <name evidence="17" type="ORF">N7498_006474</name>
</gene>
<evidence type="ECO:0000256" key="15">
    <source>
        <dbReference type="SAM" id="SignalP"/>
    </source>
</evidence>
<keyword evidence="5" id="KW-0964">Secreted</keyword>
<protein>
    <submittedName>
        <fullName evidence="17">Alpha-glucosidase</fullName>
    </submittedName>
</protein>
<name>A0A9W9MI72_9EURO</name>
<dbReference type="SMART" id="SM01065">
    <property type="entry name" value="CBM_2"/>
    <property type="match status" value="1"/>
</dbReference>
<dbReference type="GO" id="GO:2001070">
    <property type="term" value="F:starch binding"/>
    <property type="evidence" value="ECO:0007669"/>
    <property type="project" value="InterPro"/>
</dbReference>
<keyword evidence="10 14" id="KW-0326">Glycosidase</keyword>
<dbReference type="Gene3D" id="2.60.40.10">
    <property type="entry name" value="Immunoglobulins"/>
    <property type="match status" value="1"/>
</dbReference>
<dbReference type="InterPro" id="IPR013784">
    <property type="entry name" value="Carb-bd-like_fold"/>
</dbReference>
<dbReference type="InterPro" id="IPR013780">
    <property type="entry name" value="Glyco_hydro_b"/>
</dbReference>
<evidence type="ECO:0000256" key="1">
    <source>
        <dbReference type="ARBA" id="ARBA00000448"/>
    </source>
</evidence>
<dbReference type="GO" id="GO:0071555">
    <property type="term" value="P:cell wall organization"/>
    <property type="evidence" value="ECO:0007669"/>
    <property type="project" value="UniProtKB-KW"/>
</dbReference>
<proteinExistence type="inferred from homology"/>
<evidence type="ECO:0000259" key="16">
    <source>
        <dbReference type="PROSITE" id="PS51166"/>
    </source>
</evidence>
<dbReference type="InterPro" id="IPR048395">
    <property type="entry name" value="Glyco_hydro_31_C"/>
</dbReference>
<dbReference type="Proteomes" id="UP001150904">
    <property type="component" value="Unassembled WGS sequence"/>
</dbReference>